<gene>
    <name evidence="2" type="ORF">V6N12_065039</name>
</gene>
<organism evidence="2 3">
    <name type="scientific">Hibiscus sabdariffa</name>
    <name type="common">roselle</name>
    <dbReference type="NCBI Taxonomy" id="183260"/>
    <lineage>
        <taxon>Eukaryota</taxon>
        <taxon>Viridiplantae</taxon>
        <taxon>Streptophyta</taxon>
        <taxon>Embryophyta</taxon>
        <taxon>Tracheophyta</taxon>
        <taxon>Spermatophyta</taxon>
        <taxon>Magnoliopsida</taxon>
        <taxon>eudicotyledons</taxon>
        <taxon>Gunneridae</taxon>
        <taxon>Pentapetalae</taxon>
        <taxon>rosids</taxon>
        <taxon>malvids</taxon>
        <taxon>Malvales</taxon>
        <taxon>Malvaceae</taxon>
        <taxon>Malvoideae</taxon>
        <taxon>Hibiscus</taxon>
    </lineage>
</organism>
<accession>A0ABR2G8K4</accession>
<proteinExistence type="predicted"/>
<evidence type="ECO:0000313" key="2">
    <source>
        <dbReference type="EMBL" id="KAK8596554.1"/>
    </source>
</evidence>
<name>A0ABR2G8K4_9ROSI</name>
<feature type="region of interest" description="Disordered" evidence="1">
    <location>
        <begin position="121"/>
        <end position="140"/>
    </location>
</feature>
<dbReference type="EMBL" id="JBBPBM010000002">
    <property type="protein sequence ID" value="KAK8596554.1"/>
    <property type="molecule type" value="Genomic_DNA"/>
</dbReference>
<feature type="compositionally biased region" description="Polar residues" evidence="1">
    <location>
        <begin position="77"/>
        <end position="89"/>
    </location>
</feature>
<feature type="region of interest" description="Disordered" evidence="1">
    <location>
        <begin position="57"/>
        <end position="89"/>
    </location>
</feature>
<evidence type="ECO:0000313" key="3">
    <source>
        <dbReference type="Proteomes" id="UP001472677"/>
    </source>
</evidence>
<sequence>MPLLTSSTSEIVVAITPSMRCRYLRLDSVHRHLCNQSDKISFILLYFVSNLDGRRRGSQNDKAITAQGQPWPLPVKASTSGKGETVVTPSTAAQVRNKIQKNKAYLIRLVARMAVNGVRSRTTATHGGSDDDNYLADRRC</sequence>
<dbReference type="Proteomes" id="UP001472677">
    <property type="component" value="Unassembled WGS sequence"/>
</dbReference>
<comment type="caution">
    <text evidence="2">The sequence shown here is derived from an EMBL/GenBank/DDBJ whole genome shotgun (WGS) entry which is preliminary data.</text>
</comment>
<keyword evidence="3" id="KW-1185">Reference proteome</keyword>
<reference evidence="2 3" key="1">
    <citation type="journal article" date="2024" name="G3 (Bethesda)">
        <title>Genome assembly of Hibiscus sabdariffa L. provides insights into metabolisms of medicinal natural products.</title>
        <authorList>
            <person name="Kim T."/>
        </authorList>
    </citation>
    <scope>NUCLEOTIDE SEQUENCE [LARGE SCALE GENOMIC DNA]</scope>
    <source>
        <strain evidence="2">TK-2024</strain>
        <tissue evidence="2">Old leaves</tissue>
    </source>
</reference>
<protein>
    <submittedName>
        <fullName evidence="2">Uncharacterized protein</fullName>
    </submittedName>
</protein>
<evidence type="ECO:0000256" key="1">
    <source>
        <dbReference type="SAM" id="MobiDB-lite"/>
    </source>
</evidence>